<accession>A0A0N0E2H9</accession>
<keyword evidence="3" id="KW-1185">Reference proteome</keyword>
<evidence type="ECO:0000313" key="2">
    <source>
        <dbReference type="EMBL" id="KPA88913.1"/>
    </source>
</evidence>
<dbReference type="Pfam" id="PF15919">
    <property type="entry name" value="HicB_lk_antitox"/>
    <property type="match status" value="1"/>
</dbReference>
<protein>
    <recommendedName>
        <fullName evidence="1">HicB-like antitoxin of toxin-antitoxin system domain-containing protein</fullName>
    </recommendedName>
</protein>
<dbReference type="Gene3D" id="3.30.160.250">
    <property type="match status" value="1"/>
</dbReference>
<dbReference type="AlphaFoldDB" id="A0A0N0E2H9"/>
<organism evidence="2 3">
    <name type="scientific">Pseudomonas asplenii</name>
    <dbReference type="NCBI Taxonomy" id="53407"/>
    <lineage>
        <taxon>Bacteria</taxon>
        <taxon>Pseudomonadati</taxon>
        <taxon>Pseudomonadota</taxon>
        <taxon>Gammaproteobacteria</taxon>
        <taxon>Pseudomonadales</taxon>
        <taxon>Pseudomonadaceae</taxon>
        <taxon>Pseudomonas</taxon>
    </lineage>
</organism>
<dbReference type="CDD" id="cd22231">
    <property type="entry name" value="RHH_NikR_HicB-like"/>
    <property type="match status" value="1"/>
</dbReference>
<dbReference type="Proteomes" id="UP000037931">
    <property type="component" value="Unassembled WGS sequence"/>
</dbReference>
<proteinExistence type="predicted"/>
<gene>
    <name evidence="2" type="ORF">PF66_04593</name>
</gene>
<dbReference type="PATRIC" id="fig|50340.43.peg.1892"/>
<feature type="domain" description="HicB-like antitoxin of toxin-antitoxin system" evidence="1">
    <location>
        <begin position="12"/>
        <end position="136"/>
    </location>
</feature>
<evidence type="ECO:0000259" key="1">
    <source>
        <dbReference type="Pfam" id="PF15919"/>
    </source>
</evidence>
<reference evidence="2 3" key="1">
    <citation type="journal article" date="2015" name="PLoS ONE">
        <title>Rice-Infecting Pseudomonas Genomes Are Highly Accessorized and Harbor Multiple Putative Virulence Mechanisms to Cause Sheath Brown Rot.</title>
        <authorList>
            <person name="Quibod I.L."/>
            <person name="Grande G."/>
            <person name="Oreiro E.G."/>
            <person name="Borja F.N."/>
            <person name="Dossa G.S."/>
            <person name="Mauleon R."/>
            <person name="Cruz C.V."/>
            <person name="Oliva R."/>
        </authorList>
    </citation>
    <scope>NUCLEOTIDE SEQUENCE [LARGE SCALE GENOMIC DNA]</scope>
    <source>
        <strain evidence="2 3">IRRI 6609</strain>
    </source>
</reference>
<evidence type="ECO:0000313" key="3">
    <source>
        <dbReference type="Proteomes" id="UP000037931"/>
    </source>
</evidence>
<dbReference type="EMBL" id="JSYZ01000018">
    <property type="protein sequence ID" value="KPA88913.1"/>
    <property type="molecule type" value="Genomic_DNA"/>
</dbReference>
<comment type="caution">
    <text evidence="2">The sequence shown here is derived from an EMBL/GenBank/DDBJ whole genome shotgun (WGS) entry which is preliminary data.</text>
</comment>
<dbReference type="InterPro" id="IPR035069">
    <property type="entry name" value="TTHA1013/TTHA0281-like"/>
</dbReference>
<dbReference type="InterPro" id="IPR031807">
    <property type="entry name" value="HicB-like"/>
</dbReference>
<name>A0A0N0E2H9_9PSED</name>
<dbReference type="SUPFAM" id="SSF143100">
    <property type="entry name" value="TTHA1013/TTHA0281-like"/>
    <property type="match status" value="1"/>
</dbReference>
<sequence>MNRLTQEDIMQYPIAIEWGDEHTATGVQIPDIPGAVTAGDSFEEAYDAAIEIAHIRLEEIASSGERVPMPSPLLAHRQNPDFAEMGWGLLEIDISPYLGKTEKVNVTLPGFVIQRIDRYVRDHRIKSRSSFLAEAALEKLVRA</sequence>